<feature type="binding site" evidence="10">
    <location>
        <begin position="12"/>
        <end position="14"/>
    </location>
    <ligand>
        <name>UDP-N-acetyl-alpha-D-glucosamine</name>
        <dbReference type="ChEBI" id="CHEBI:57705"/>
    </ligand>
</feature>
<feature type="binding site" evidence="10">
    <location>
        <position position="185"/>
    </location>
    <ligand>
        <name>UDP-N-acetyl-alpha-D-glucosamine</name>
        <dbReference type="ChEBI" id="CHEBI:57705"/>
    </ligand>
</feature>
<evidence type="ECO:0000256" key="4">
    <source>
        <dbReference type="ARBA" id="ARBA00022679"/>
    </source>
</evidence>
<dbReference type="NCBIfam" id="TIGR01133">
    <property type="entry name" value="murG"/>
    <property type="match status" value="1"/>
</dbReference>
<comment type="pathway">
    <text evidence="10">Cell wall biogenesis; peptidoglycan biosynthesis.</text>
</comment>
<keyword evidence="6 10" id="KW-0573">Peptidoglycan synthesis</keyword>
<accession>A0ABR9EGG9</accession>
<keyword evidence="7 10" id="KW-0472">Membrane</keyword>
<evidence type="ECO:0000256" key="2">
    <source>
        <dbReference type="ARBA" id="ARBA00022618"/>
    </source>
</evidence>
<keyword evidence="4 10" id="KW-0808">Transferase</keyword>
<keyword evidence="14" id="KW-1185">Reference proteome</keyword>
<feature type="binding site" evidence="10">
    <location>
        <position position="162"/>
    </location>
    <ligand>
        <name>UDP-N-acetyl-alpha-D-glucosamine</name>
        <dbReference type="ChEBI" id="CHEBI:57705"/>
    </ligand>
</feature>
<feature type="domain" description="Glycosyltransferase family 28 N-terminal" evidence="11">
    <location>
        <begin position="6"/>
        <end position="142"/>
    </location>
</feature>
<dbReference type="PANTHER" id="PTHR21015:SF22">
    <property type="entry name" value="GLYCOSYLTRANSFERASE"/>
    <property type="match status" value="1"/>
</dbReference>
<dbReference type="CDD" id="cd03785">
    <property type="entry name" value="GT28_MurG"/>
    <property type="match status" value="1"/>
</dbReference>
<dbReference type="InterPro" id="IPR007235">
    <property type="entry name" value="Glyco_trans_28_C"/>
</dbReference>
<keyword evidence="2 10" id="KW-0132">Cell division</keyword>
<evidence type="ECO:0000256" key="8">
    <source>
        <dbReference type="ARBA" id="ARBA00023306"/>
    </source>
</evidence>
<keyword evidence="9 10" id="KW-0961">Cell wall biogenesis/degradation</keyword>
<evidence type="ECO:0000256" key="7">
    <source>
        <dbReference type="ARBA" id="ARBA00023136"/>
    </source>
</evidence>
<evidence type="ECO:0000256" key="3">
    <source>
        <dbReference type="ARBA" id="ARBA00022676"/>
    </source>
</evidence>
<proteinExistence type="inferred from homology"/>
<feature type="binding site" evidence="10">
    <location>
        <position position="124"/>
    </location>
    <ligand>
        <name>UDP-N-acetyl-alpha-D-glucosamine</name>
        <dbReference type="ChEBI" id="CHEBI:57705"/>
    </ligand>
</feature>
<dbReference type="Pfam" id="PF03033">
    <property type="entry name" value="Glyco_transf_28"/>
    <property type="match status" value="1"/>
</dbReference>
<feature type="binding site" evidence="10">
    <location>
        <position position="241"/>
    </location>
    <ligand>
        <name>UDP-N-acetyl-alpha-D-glucosamine</name>
        <dbReference type="ChEBI" id="CHEBI:57705"/>
    </ligand>
</feature>
<keyword evidence="5 10" id="KW-0133">Cell shape</keyword>
<evidence type="ECO:0000256" key="5">
    <source>
        <dbReference type="ARBA" id="ARBA00022960"/>
    </source>
</evidence>
<keyword evidence="3 10" id="KW-0328">Glycosyltransferase</keyword>
<evidence type="ECO:0000256" key="9">
    <source>
        <dbReference type="ARBA" id="ARBA00023316"/>
    </source>
</evidence>
<evidence type="ECO:0000256" key="1">
    <source>
        <dbReference type="ARBA" id="ARBA00022475"/>
    </source>
</evidence>
<comment type="similarity">
    <text evidence="10">Belongs to the glycosyltransferase 28 family. MurG subfamily.</text>
</comment>
<dbReference type="EMBL" id="AQGV01000012">
    <property type="protein sequence ID" value="MBE0369320.1"/>
    <property type="molecule type" value="Genomic_DNA"/>
</dbReference>
<protein>
    <recommendedName>
        <fullName evidence="10">UDP-N-acetylglucosamine--N-acetylmuramyl-(pentapeptide) pyrophosphoryl-undecaprenol N-acetylglucosamine transferase</fullName>
        <ecNumber evidence="10">2.4.1.227</ecNumber>
    </recommendedName>
    <alternativeName>
        <fullName evidence="10">Undecaprenyl-PP-MurNAc-pentapeptide-UDPGlcNAc GlcNAc transferase</fullName>
    </alternativeName>
</protein>
<feature type="binding site" evidence="10">
    <location>
        <position position="286"/>
    </location>
    <ligand>
        <name>UDP-N-acetyl-alpha-D-glucosamine</name>
        <dbReference type="ChEBI" id="CHEBI:57705"/>
    </ligand>
</feature>
<dbReference type="HAMAP" id="MF_00033">
    <property type="entry name" value="MurG"/>
    <property type="match status" value="1"/>
</dbReference>
<feature type="binding site" evidence="10">
    <location>
        <begin position="260"/>
        <end position="265"/>
    </location>
    <ligand>
        <name>UDP-N-acetyl-alpha-D-glucosamine</name>
        <dbReference type="ChEBI" id="CHEBI:57705"/>
    </ligand>
</feature>
<gene>
    <name evidence="10 13" type="primary">murG</name>
    <name evidence="13" type="ORF">PAUR_a3143</name>
</gene>
<keyword evidence="1 10" id="KW-1003">Cell membrane</keyword>
<dbReference type="Pfam" id="PF04101">
    <property type="entry name" value="Glyco_tran_28_C"/>
    <property type="match status" value="1"/>
</dbReference>
<reference evidence="13 14" key="1">
    <citation type="submission" date="2015-03" db="EMBL/GenBank/DDBJ databases">
        <title>Genome sequence of Pseudoalteromonas aurantia.</title>
        <authorList>
            <person name="Xie B.-B."/>
            <person name="Rong J.-C."/>
            <person name="Qin Q.-L."/>
            <person name="Zhang Y.-Z."/>
        </authorList>
    </citation>
    <scope>NUCLEOTIDE SEQUENCE [LARGE SCALE GENOMIC DNA]</scope>
    <source>
        <strain evidence="13 14">208</strain>
    </source>
</reference>
<comment type="catalytic activity">
    <reaction evidence="10">
        <text>di-trans,octa-cis-undecaprenyl diphospho-N-acetyl-alpha-D-muramoyl-L-alanyl-D-glutamyl-meso-2,6-diaminopimeloyl-D-alanyl-D-alanine + UDP-N-acetyl-alpha-D-glucosamine = di-trans,octa-cis-undecaprenyl diphospho-[N-acetyl-alpha-D-glucosaminyl-(1-&gt;4)]-N-acetyl-alpha-D-muramoyl-L-alanyl-D-glutamyl-meso-2,6-diaminopimeloyl-D-alanyl-D-alanine + UDP + H(+)</text>
        <dbReference type="Rhea" id="RHEA:31227"/>
        <dbReference type="ChEBI" id="CHEBI:15378"/>
        <dbReference type="ChEBI" id="CHEBI:57705"/>
        <dbReference type="ChEBI" id="CHEBI:58223"/>
        <dbReference type="ChEBI" id="CHEBI:61387"/>
        <dbReference type="ChEBI" id="CHEBI:61388"/>
        <dbReference type="EC" id="2.4.1.227"/>
    </reaction>
</comment>
<comment type="caution">
    <text evidence="13">The sequence shown here is derived from an EMBL/GenBank/DDBJ whole genome shotgun (WGS) entry which is preliminary data.</text>
</comment>
<name>A0ABR9EGG9_9GAMM</name>
<dbReference type="RefSeq" id="WP_192508469.1">
    <property type="nucleotide sequence ID" value="NZ_AQGV01000012.1"/>
</dbReference>
<evidence type="ECO:0000259" key="11">
    <source>
        <dbReference type="Pfam" id="PF03033"/>
    </source>
</evidence>
<keyword evidence="8 10" id="KW-0131">Cell cycle</keyword>
<dbReference type="EC" id="2.4.1.227" evidence="10"/>
<comment type="subcellular location">
    <subcellularLocation>
        <location evidence="10">Cell membrane</location>
        <topology evidence="10">Peripheral membrane protein</topology>
        <orientation evidence="10">Cytoplasmic side</orientation>
    </subcellularLocation>
</comment>
<sequence length="354" mass="37950">MSKRLLVVAGGTGGHIFPGIAVANELKSQGWEVSWIGTADRMESEVVPKHGIDIDFIRVQGLRGNGVKRLIKAPFLVIKAVLDARKVIKARRPDVVLAMGGYVTGPVGIAARSLAVPLIIHEQNAVAGLSNRLLAKIADVVLSAFPSAFKTAHSKVVGNPVRASVSQLQPKQTVQQINCLVMGGSLGAKVLNDTLPDVFAKLQTKTELPLLVKHQSGKGESSTLQYRYDNAGVTAEAVDFIDDIDKAYEWADIVICRSGALTVSEVAAAGKMALFIPYPHAVDDHQTANANYLVKGEAALIMPQSQFESAAIIKMLLPFILQPHLITEVAKKAKNLAELDATRSVAQECVQLSR</sequence>
<dbReference type="InterPro" id="IPR004276">
    <property type="entry name" value="GlycoTrans_28_N"/>
</dbReference>
<evidence type="ECO:0000313" key="13">
    <source>
        <dbReference type="EMBL" id="MBE0369320.1"/>
    </source>
</evidence>
<comment type="function">
    <text evidence="10">Cell wall formation. Catalyzes the transfer of a GlcNAc subunit on undecaprenyl-pyrophosphoryl-MurNAc-pentapeptide (lipid intermediate I) to form undecaprenyl-pyrophosphoryl-MurNAc-(pentapeptide)GlcNAc (lipid intermediate II).</text>
</comment>
<dbReference type="GO" id="GO:0016740">
    <property type="term" value="F:transferase activity"/>
    <property type="evidence" value="ECO:0007669"/>
    <property type="project" value="UniProtKB-KW"/>
</dbReference>
<dbReference type="Proteomes" id="UP000615755">
    <property type="component" value="Unassembled WGS sequence"/>
</dbReference>
<evidence type="ECO:0000259" key="12">
    <source>
        <dbReference type="Pfam" id="PF04101"/>
    </source>
</evidence>
<dbReference type="SUPFAM" id="SSF53756">
    <property type="entry name" value="UDP-Glycosyltransferase/glycogen phosphorylase"/>
    <property type="match status" value="1"/>
</dbReference>
<dbReference type="Gene3D" id="3.40.50.2000">
    <property type="entry name" value="Glycogen Phosphorylase B"/>
    <property type="match status" value="2"/>
</dbReference>
<evidence type="ECO:0000256" key="10">
    <source>
        <dbReference type="HAMAP-Rule" id="MF_00033"/>
    </source>
</evidence>
<dbReference type="InterPro" id="IPR006009">
    <property type="entry name" value="GlcNAc_MurG"/>
</dbReference>
<evidence type="ECO:0000313" key="14">
    <source>
        <dbReference type="Proteomes" id="UP000615755"/>
    </source>
</evidence>
<evidence type="ECO:0000256" key="6">
    <source>
        <dbReference type="ARBA" id="ARBA00022984"/>
    </source>
</evidence>
<dbReference type="PANTHER" id="PTHR21015">
    <property type="entry name" value="UDP-N-ACETYLGLUCOSAMINE--N-ACETYLMURAMYL-(PENTAPEPTIDE) PYROPHOSPHORYL-UNDECAPRENOL N-ACETYLGLUCOSAMINE TRANSFERASE 1"/>
    <property type="match status" value="1"/>
</dbReference>
<feature type="domain" description="Glycosyl transferase family 28 C-terminal" evidence="12">
    <location>
        <begin position="179"/>
        <end position="336"/>
    </location>
</feature>
<organism evidence="13 14">
    <name type="scientific">Pseudoalteromonas aurantia 208</name>
    <dbReference type="NCBI Taxonomy" id="1314867"/>
    <lineage>
        <taxon>Bacteria</taxon>
        <taxon>Pseudomonadati</taxon>
        <taxon>Pseudomonadota</taxon>
        <taxon>Gammaproteobacteria</taxon>
        <taxon>Alteromonadales</taxon>
        <taxon>Pseudoalteromonadaceae</taxon>
        <taxon>Pseudoalteromonas</taxon>
    </lineage>
</organism>